<keyword evidence="2" id="KW-1185">Reference proteome</keyword>
<dbReference type="RefSeq" id="WP_083611199.1">
    <property type="nucleotide sequence ID" value="NZ_FQZU01000034.1"/>
</dbReference>
<dbReference type="Gene3D" id="1.50.10.20">
    <property type="match status" value="2"/>
</dbReference>
<name>A0A1M6VH77_9BACT</name>
<evidence type="ECO:0000313" key="1">
    <source>
        <dbReference type="EMBL" id="SHK80694.1"/>
    </source>
</evidence>
<dbReference type="CDD" id="cd00688">
    <property type="entry name" value="ISOPREN_C2_like"/>
    <property type="match status" value="1"/>
</dbReference>
<dbReference type="STRING" id="1121393.SAMN02745216_04108"/>
<dbReference type="SUPFAM" id="SSF48239">
    <property type="entry name" value="Terpenoid cyclases/Protein prenyltransferases"/>
    <property type="match status" value="1"/>
</dbReference>
<organism evidence="1 2">
    <name type="scientific">Desulfatibacillum alkenivorans DSM 16219</name>
    <dbReference type="NCBI Taxonomy" id="1121393"/>
    <lineage>
        <taxon>Bacteria</taxon>
        <taxon>Pseudomonadati</taxon>
        <taxon>Thermodesulfobacteriota</taxon>
        <taxon>Desulfobacteria</taxon>
        <taxon>Desulfobacterales</taxon>
        <taxon>Desulfatibacillaceae</taxon>
        <taxon>Desulfatibacillum</taxon>
    </lineage>
</organism>
<sequence length="393" mass="43606">MKSKCLVMGLIIFFLSGVGMGLCSGQSVKMPSGGISPVSVSLEKSAAHSLQIATEFLVSDQGEDGSWSKDPAITALVVYSLLLSPGYDPDGKTERSIAKGLDYITQFVQPDGGIYRKEYRNYVTAVCLMALTRTQDKKYAKAITGAKDFLIKFQLDEEEGIDPSNPYYGGIGYGGDTRPDMSNTQLAMEAIRAAEGFESQFSGVLLAQAGNIESDEKELGLHWKKALMFVNRCQNLQSVNDMPYAGKDGGFIYETGTYKQDRSHSYGSMTYAGVKSLLYANVDKSDERVQKAVEWIQNNYTLDFNPGFGTYSIFYYYMTFSKCMAALGEETLTDALGQEHHWREDLVSKLVSIQKPEGYWQNPSNRYWENVKPLATAYSVIAMKFALDSDQGF</sequence>
<protein>
    <submittedName>
        <fullName evidence="1">Squalene-hopene/tetraprenyl-beta-curcumene cyclase</fullName>
    </submittedName>
</protein>
<dbReference type="AlphaFoldDB" id="A0A1M6VH77"/>
<gene>
    <name evidence="1" type="ORF">SAMN02745216_04108</name>
</gene>
<dbReference type="Proteomes" id="UP000183994">
    <property type="component" value="Unassembled WGS sequence"/>
</dbReference>
<evidence type="ECO:0000313" key="2">
    <source>
        <dbReference type="Proteomes" id="UP000183994"/>
    </source>
</evidence>
<proteinExistence type="predicted"/>
<reference evidence="2" key="1">
    <citation type="submission" date="2016-11" db="EMBL/GenBank/DDBJ databases">
        <authorList>
            <person name="Varghese N."/>
            <person name="Submissions S."/>
        </authorList>
    </citation>
    <scope>NUCLEOTIDE SEQUENCE [LARGE SCALE GENOMIC DNA]</scope>
    <source>
        <strain evidence="2">DSM 16219</strain>
    </source>
</reference>
<dbReference type="OrthoDB" id="5419169at2"/>
<dbReference type="EMBL" id="FQZU01000034">
    <property type="protein sequence ID" value="SHK80694.1"/>
    <property type="molecule type" value="Genomic_DNA"/>
</dbReference>
<dbReference type="InterPro" id="IPR008930">
    <property type="entry name" value="Terpenoid_cyclase/PrenylTrfase"/>
</dbReference>
<accession>A0A1M6VH77</accession>